<dbReference type="SUPFAM" id="SSF49503">
    <property type="entry name" value="Cupredoxins"/>
    <property type="match status" value="1"/>
</dbReference>
<dbReference type="RefSeq" id="WP_114771226.1">
    <property type="nucleotide sequence ID" value="NZ_QQBB01000006.1"/>
</dbReference>
<dbReference type="InterPro" id="IPR002429">
    <property type="entry name" value="CcO_II-like_C"/>
</dbReference>
<feature type="domain" description="Cytochrome oxidase subunit II transmembrane region profile" evidence="18">
    <location>
        <begin position="33"/>
        <end position="130"/>
    </location>
</feature>
<dbReference type="PANTHER" id="PTHR22888">
    <property type="entry name" value="CYTOCHROME C OXIDASE, SUBUNIT II"/>
    <property type="match status" value="1"/>
</dbReference>
<dbReference type="InterPro" id="IPR011759">
    <property type="entry name" value="Cyt_c_oxidase_su2_TM_dom"/>
</dbReference>
<evidence type="ECO:0000256" key="7">
    <source>
        <dbReference type="ARBA" id="ARBA00022729"/>
    </source>
</evidence>
<evidence type="ECO:0000313" key="20">
    <source>
        <dbReference type="Proteomes" id="UP000254925"/>
    </source>
</evidence>
<evidence type="ECO:0000256" key="15">
    <source>
        <dbReference type="SAM" id="MobiDB-lite"/>
    </source>
</evidence>
<evidence type="ECO:0000313" key="19">
    <source>
        <dbReference type="EMBL" id="RDI58014.1"/>
    </source>
</evidence>
<keyword evidence="12" id="KW-0564">Palmitate</keyword>
<keyword evidence="20" id="KW-1185">Reference proteome</keyword>
<dbReference type="PANTHER" id="PTHR22888:SF18">
    <property type="entry name" value="CYTOCHROME BO(3) UBIQUINOL OXIDASE SUBUNIT 2"/>
    <property type="match status" value="1"/>
</dbReference>
<dbReference type="PROSITE" id="PS50857">
    <property type="entry name" value="COX2_CUA"/>
    <property type="match status" value="1"/>
</dbReference>
<accession>A0A370HIR4</accession>
<dbReference type="AlphaFoldDB" id="A0A370HIR4"/>
<evidence type="ECO:0000256" key="16">
    <source>
        <dbReference type="SAM" id="Phobius"/>
    </source>
</evidence>
<dbReference type="GO" id="GO:0005507">
    <property type="term" value="F:copper ion binding"/>
    <property type="evidence" value="ECO:0007669"/>
    <property type="project" value="InterPro"/>
</dbReference>
<dbReference type="SUPFAM" id="SSF81464">
    <property type="entry name" value="Cytochrome c oxidase subunit II-like, transmembrane region"/>
    <property type="match status" value="1"/>
</dbReference>
<evidence type="ECO:0000259" key="18">
    <source>
        <dbReference type="PROSITE" id="PS50999"/>
    </source>
</evidence>
<dbReference type="InterPro" id="IPR034227">
    <property type="entry name" value="CuRO_UO_II"/>
</dbReference>
<evidence type="ECO:0000256" key="14">
    <source>
        <dbReference type="ARBA" id="ARBA00030198"/>
    </source>
</evidence>
<evidence type="ECO:0000256" key="12">
    <source>
        <dbReference type="ARBA" id="ARBA00023139"/>
    </source>
</evidence>
<dbReference type="Pfam" id="PF06481">
    <property type="entry name" value="COX_ARM"/>
    <property type="match status" value="1"/>
</dbReference>
<dbReference type="GO" id="GO:0004129">
    <property type="term" value="F:cytochrome-c oxidase activity"/>
    <property type="evidence" value="ECO:0007669"/>
    <property type="project" value="InterPro"/>
</dbReference>
<protein>
    <recommendedName>
        <fullName evidence="14">Ubiquinol oxidase polypeptide II</fullName>
    </recommendedName>
</protein>
<keyword evidence="7" id="KW-0732">Signal</keyword>
<evidence type="ECO:0000256" key="1">
    <source>
        <dbReference type="ARBA" id="ARBA00004651"/>
    </source>
</evidence>
<proteinExistence type="inferred from homology"/>
<dbReference type="InterPro" id="IPR036257">
    <property type="entry name" value="Cyt_c_oxidase_su2_TM_sf"/>
</dbReference>
<keyword evidence="13" id="KW-0449">Lipoprotein</keyword>
<dbReference type="GO" id="GO:0005886">
    <property type="term" value="C:plasma membrane"/>
    <property type="evidence" value="ECO:0007669"/>
    <property type="project" value="UniProtKB-SubCell"/>
</dbReference>
<keyword evidence="9 16" id="KW-1133">Transmembrane helix</keyword>
<keyword evidence="5" id="KW-0679">Respiratory chain</keyword>
<dbReference type="GO" id="GO:0016682">
    <property type="term" value="F:oxidoreductase activity, acting on diphenols and related substances as donors, oxygen as acceptor"/>
    <property type="evidence" value="ECO:0007669"/>
    <property type="project" value="InterPro"/>
</dbReference>
<gene>
    <name evidence="19" type="ORF">DES45_106328</name>
</gene>
<comment type="caution">
    <text evidence="19">The sequence shown here is derived from an EMBL/GenBank/DDBJ whole genome shotgun (WGS) entry which is preliminary data.</text>
</comment>
<evidence type="ECO:0000256" key="3">
    <source>
        <dbReference type="ARBA" id="ARBA00022448"/>
    </source>
</evidence>
<keyword evidence="8" id="KW-0249">Electron transport</keyword>
<dbReference type="EMBL" id="QQBB01000006">
    <property type="protein sequence ID" value="RDI58014.1"/>
    <property type="molecule type" value="Genomic_DNA"/>
</dbReference>
<dbReference type="Proteomes" id="UP000254925">
    <property type="component" value="Unassembled WGS sequence"/>
</dbReference>
<dbReference type="GO" id="GO:0009486">
    <property type="term" value="F:cytochrome bo3 ubiquinol oxidase activity"/>
    <property type="evidence" value="ECO:0007669"/>
    <property type="project" value="InterPro"/>
</dbReference>
<keyword evidence="3" id="KW-0813">Transport</keyword>
<evidence type="ECO:0000256" key="10">
    <source>
        <dbReference type="ARBA" id="ARBA00023002"/>
    </source>
</evidence>
<feature type="compositionally biased region" description="Polar residues" evidence="15">
    <location>
        <begin position="403"/>
        <end position="414"/>
    </location>
</feature>
<feature type="transmembrane region" description="Helical" evidence="16">
    <location>
        <begin position="55"/>
        <end position="79"/>
    </location>
</feature>
<keyword evidence="4" id="KW-1003">Cell membrane</keyword>
<keyword evidence="11 16" id="KW-0472">Membrane</keyword>
<evidence type="ECO:0000256" key="5">
    <source>
        <dbReference type="ARBA" id="ARBA00022660"/>
    </source>
</evidence>
<dbReference type="NCBIfam" id="TIGR01433">
    <property type="entry name" value="CyoA"/>
    <property type="match status" value="1"/>
</dbReference>
<dbReference type="Gene3D" id="1.10.287.90">
    <property type="match status" value="1"/>
</dbReference>
<evidence type="ECO:0000256" key="2">
    <source>
        <dbReference type="ARBA" id="ARBA00007866"/>
    </source>
</evidence>
<feature type="region of interest" description="Disordered" evidence="15">
    <location>
        <begin position="336"/>
        <end position="414"/>
    </location>
</feature>
<evidence type="ECO:0000256" key="11">
    <source>
        <dbReference type="ARBA" id="ARBA00023136"/>
    </source>
</evidence>
<dbReference type="OrthoDB" id="9783445at2"/>
<comment type="subcellular location">
    <subcellularLocation>
        <location evidence="1">Cell membrane</location>
        <topology evidence="1">Multi-pass membrane protein</topology>
    </subcellularLocation>
</comment>
<feature type="transmembrane region" description="Helical" evidence="16">
    <location>
        <begin position="100"/>
        <end position="121"/>
    </location>
</feature>
<reference evidence="19 20" key="1">
    <citation type="submission" date="2018-07" db="EMBL/GenBank/DDBJ databases">
        <title>Genomic Encyclopedia of Type Strains, Phase IV (KMG-IV): sequencing the most valuable type-strain genomes for metagenomic binning, comparative biology and taxonomic classification.</title>
        <authorList>
            <person name="Goeker M."/>
        </authorList>
    </citation>
    <scope>NUCLEOTIDE SEQUENCE [LARGE SCALE GENOMIC DNA]</scope>
    <source>
        <strain evidence="19 20">DSM 14364</strain>
    </source>
</reference>
<dbReference type="GO" id="GO:0042773">
    <property type="term" value="P:ATP synthesis coupled electron transport"/>
    <property type="evidence" value="ECO:0007669"/>
    <property type="project" value="TreeGrafter"/>
</dbReference>
<dbReference type="InterPro" id="IPR006333">
    <property type="entry name" value="Cyt_o_ubiquinol_oxidase_su2"/>
</dbReference>
<dbReference type="PROSITE" id="PS50999">
    <property type="entry name" value="COX2_TM"/>
    <property type="match status" value="1"/>
</dbReference>
<evidence type="ECO:0000256" key="8">
    <source>
        <dbReference type="ARBA" id="ARBA00022982"/>
    </source>
</evidence>
<dbReference type="CDD" id="cd04212">
    <property type="entry name" value="CuRO_UO_II"/>
    <property type="match status" value="1"/>
</dbReference>
<feature type="domain" description="Cytochrome oxidase subunit II copper A binding" evidence="17">
    <location>
        <begin position="145"/>
        <end position="257"/>
    </location>
</feature>
<name>A0A370HIR4_9HYPH</name>
<feature type="compositionally biased region" description="Polar residues" evidence="15">
    <location>
        <begin position="380"/>
        <end position="389"/>
    </location>
</feature>
<keyword evidence="6 16" id="KW-0812">Transmembrane</keyword>
<evidence type="ECO:0000256" key="9">
    <source>
        <dbReference type="ARBA" id="ARBA00022989"/>
    </source>
</evidence>
<comment type="similarity">
    <text evidence="2">Belongs to the cytochrome c oxidase subunit 2 family.</text>
</comment>
<dbReference type="InterPro" id="IPR010514">
    <property type="entry name" value="COX_ARM"/>
</dbReference>
<dbReference type="Gene3D" id="2.60.40.420">
    <property type="entry name" value="Cupredoxins - blue copper proteins"/>
    <property type="match status" value="1"/>
</dbReference>
<organism evidence="19 20">
    <name type="scientific">Microvirga subterranea</name>
    <dbReference type="NCBI Taxonomy" id="186651"/>
    <lineage>
        <taxon>Bacteria</taxon>
        <taxon>Pseudomonadati</taxon>
        <taxon>Pseudomonadota</taxon>
        <taxon>Alphaproteobacteria</taxon>
        <taxon>Hyphomicrobiales</taxon>
        <taxon>Methylobacteriaceae</taxon>
        <taxon>Microvirga</taxon>
    </lineage>
</organism>
<dbReference type="InterPro" id="IPR008972">
    <property type="entry name" value="Cupredoxin"/>
</dbReference>
<evidence type="ECO:0000256" key="4">
    <source>
        <dbReference type="ARBA" id="ARBA00022475"/>
    </source>
</evidence>
<evidence type="ECO:0000256" key="13">
    <source>
        <dbReference type="ARBA" id="ARBA00023288"/>
    </source>
</evidence>
<evidence type="ECO:0000256" key="6">
    <source>
        <dbReference type="ARBA" id="ARBA00022692"/>
    </source>
</evidence>
<dbReference type="InterPro" id="IPR045187">
    <property type="entry name" value="CcO_II"/>
</dbReference>
<evidence type="ECO:0000259" key="17">
    <source>
        <dbReference type="PROSITE" id="PS50857"/>
    </source>
</evidence>
<keyword evidence="10" id="KW-0560">Oxidoreductase</keyword>
<sequence length="414" mass="45010">MSKPIRPNAYRRSILSLTRRSARGLALLALAGLLSGCNLVVMNPAGDVAVQQRNLIIASTALMLLVILPVIALTFLFAWRYRASNPDATYDPDFHHSTQLEVVIWTVPLLIIIALGAMTWIGTHTLDPFRPLTRIAPNKPVPPDMKHLTVEVVALDWKWLFIYPEYGVASVNEMAAPVDVPISFRITSSSVWNTFYVPAMAGMIYAMPAMETKLHGVMNEEGDFTGQSAHYSGSGFSRMNFGFRSLSQQGFDEWVAKVKSAGAALDREAYLKLEKPSEEVPVQYYATVDNGLFDAVVGLCVTPGQMCVGEMHHIDRTGGAAEESEANRVRLDYDNRRLESGDEPSGATFPASGRPPQGSVQPQGAIPRDQHLGRGGVNAPETQPDQGQGNALPGAEKGPAPAQLNTQPTEGHPH</sequence>